<organism evidence="2 3">
    <name type="scientific">Saponaria officinalis</name>
    <name type="common">Common soapwort</name>
    <name type="synonym">Lychnis saponaria</name>
    <dbReference type="NCBI Taxonomy" id="3572"/>
    <lineage>
        <taxon>Eukaryota</taxon>
        <taxon>Viridiplantae</taxon>
        <taxon>Streptophyta</taxon>
        <taxon>Embryophyta</taxon>
        <taxon>Tracheophyta</taxon>
        <taxon>Spermatophyta</taxon>
        <taxon>Magnoliopsida</taxon>
        <taxon>eudicotyledons</taxon>
        <taxon>Gunneridae</taxon>
        <taxon>Pentapetalae</taxon>
        <taxon>Caryophyllales</taxon>
        <taxon>Caryophyllaceae</taxon>
        <taxon>Caryophylleae</taxon>
        <taxon>Saponaria</taxon>
    </lineage>
</organism>
<keyword evidence="3" id="KW-1185">Reference proteome</keyword>
<reference evidence="2" key="1">
    <citation type="submission" date="2024-03" db="EMBL/GenBank/DDBJ databases">
        <title>WGS assembly of Saponaria officinalis var. Norfolk2.</title>
        <authorList>
            <person name="Jenkins J."/>
            <person name="Shu S."/>
            <person name="Grimwood J."/>
            <person name="Barry K."/>
            <person name="Goodstein D."/>
            <person name="Schmutz J."/>
            <person name="Leebens-Mack J."/>
            <person name="Osbourn A."/>
        </authorList>
    </citation>
    <scope>NUCLEOTIDE SEQUENCE [LARGE SCALE GENOMIC DNA]</scope>
    <source>
        <strain evidence="2">JIC</strain>
    </source>
</reference>
<dbReference type="EMBL" id="JBDFQZ010000005">
    <property type="protein sequence ID" value="KAK9724030.1"/>
    <property type="molecule type" value="Genomic_DNA"/>
</dbReference>
<feature type="transmembrane region" description="Helical" evidence="1">
    <location>
        <begin position="41"/>
        <end position="60"/>
    </location>
</feature>
<evidence type="ECO:0000256" key="1">
    <source>
        <dbReference type="SAM" id="Phobius"/>
    </source>
</evidence>
<keyword evidence="1" id="KW-1133">Transmembrane helix</keyword>
<accession>A0AAW1KQ97</accession>
<dbReference type="Proteomes" id="UP001443914">
    <property type="component" value="Unassembled WGS sequence"/>
</dbReference>
<feature type="transmembrane region" description="Helical" evidence="1">
    <location>
        <begin position="80"/>
        <end position="99"/>
    </location>
</feature>
<proteinExistence type="predicted"/>
<dbReference type="AlphaFoldDB" id="A0AAW1KQ97"/>
<keyword evidence="1" id="KW-0812">Transmembrane</keyword>
<evidence type="ECO:0000313" key="2">
    <source>
        <dbReference type="EMBL" id="KAK9724030.1"/>
    </source>
</evidence>
<feature type="transmembrane region" description="Helical" evidence="1">
    <location>
        <begin position="6"/>
        <end position="34"/>
    </location>
</feature>
<comment type="caution">
    <text evidence="2">The sequence shown here is derived from an EMBL/GenBank/DDBJ whole genome shotgun (WGS) entry which is preliminary data.</text>
</comment>
<sequence length="100" mass="11689">MVDLVSIWVLCICKVGVLFLCIEITILCIWVFFLCIQFIGILINLCFQSAILCIQLIHTVRTEFWFTRDHIYIYIYKSTLSPPALSECFYTLVIFIIVVD</sequence>
<evidence type="ECO:0000313" key="3">
    <source>
        <dbReference type="Proteomes" id="UP001443914"/>
    </source>
</evidence>
<gene>
    <name evidence="2" type="ORF">RND81_05G042900</name>
</gene>
<protein>
    <submittedName>
        <fullName evidence="2">Uncharacterized protein</fullName>
    </submittedName>
</protein>
<name>A0AAW1KQ97_SAPOF</name>
<keyword evidence="1" id="KW-0472">Membrane</keyword>